<dbReference type="AlphaFoldDB" id="A0A6G9QIQ9"/>
<keyword evidence="6 7" id="KW-0472">Membrane</keyword>
<feature type="domain" description="Mce/MlaD" evidence="8">
    <location>
        <begin position="276"/>
        <end position="362"/>
    </location>
</feature>
<evidence type="ECO:0000256" key="7">
    <source>
        <dbReference type="SAM" id="Phobius"/>
    </source>
</evidence>
<feature type="domain" description="Mce/MlaD" evidence="8">
    <location>
        <begin position="514"/>
        <end position="576"/>
    </location>
</feature>
<feature type="domain" description="Mce/MlaD" evidence="8">
    <location>
        <begin position="640"/>
        <end position="730"/>
    </location>
</feature>
<dbReference type="KEGG" id="saes:HBH39_08005"/>
<proteinExistence type="predicted"/>
<feature type="domain" description="Mce/MlaD" evidence="8">
    <location>
        <begin position="764"/>
        <end position="830"/>
    </location>
</feature>
<keyword evidence="3" id="KW-0997">Cell inner membrane</keyword>
<keyword evidence="10" id="KW-1185">Reference proteome</keyword>
<dbReference type="Pfam" id="PF02470">
    <property type="entry name" value="MlaD"/>
    <property type="match status" value="7"/>
</dbReference>
<dbReference type="InterPro" id="IPR051800">
    <property type="entry name" value="PqiA-PqiB_transport"/>
</dbReference>
<protein>
    <submittedName>
        <fullName evidence="9">MCE family protein</fullName>
    </submittedName>
</protein>
<evidence type="ECO:0000256" key="5">
    <source>
        <dbReference type="ARBA" id="ARBA00022989"/>
    </source>
</evidence>
<feature type="transmembrane region" description="Helical" evidence="7">
    <location>
        <begin position="14"/>
        <end position="34"/>
    </location>
</feature>
<reference evidence="9 10" key="1">
    <citation type="submission" date="2020-03" db="EMBL/GenBank/DDBJ databases">
        <title>Complete genome sequence of Shewanella sp.</title>
        <authorList>
            <person name="Kim Y.-S."/>
            <person name="Kim S.-J."/>
            <person name="Jung H.-K."/>
            <person name="Kim K.-H."/>
        </authorList>
    </citation>
    <scope>NUCLEOTIDE SEQUENCE [LARGE SCALE GENOMIC DNA]</scope>
    <source>
        <strain evidence="9 10">PN3F2</strain>
    </source>
</reference>
<dbReference type="RefSeq" id="WP_167677181.1">
    <property type="nucleotide sequence ID" value="NZ_CP050313.1"/>
</dbReference>
<keyword evidence="4 7" id="KW-0812">Transmembrane</keyword>
<evidence type="ECO:0000256" key="2">
    <source>
        <dbReference type="ARBA" id="ARBA00022475"/>
    </source>
</evidence>
<evidence type="ECO:0000256" key="3">
    <source>
        <dbReference type="ARBA" id="ARBA00022519"/>
    </source>
</evidence>
<evidence type="ECO:0000259" key="8">
    <source>
        <dbReference type="Pfam" id="PF02470"/>
    </source>
</evidence>
<dbReference type="Proteomes" id="UP000502608">
    <property type="component" value="Chromosome"/>
</dbReference>
<evidence type="ECO:0000313" key="10">
    <source>
        <dbReference type="Proteomes" id="UP000502608"/>
    </source>
</evidence>
<name>A0A6G9QIQ9_9GAMM</name>
<keyword evidence="2" id="KW-1003">Cell membrane</keyword>
<feature type="domain" description="Mce/MlaD" evidence="8">
    <location>
        <begin position="158"/>
        <end position="214"/>
    </location>
</feature>
<feature type="domain" description="Mce/MlaD" evidence="8">
    <location>
        <begin position="386"/>
        <end position="453"/>
    </location>
</feature>
<evidence type="ECO:0000313" key="9">
    <source>
        <dbReference type="EMBL" id="QIR14430.1"/>
    </source>
</evidence>
<gene>
    <name evidence="9" type="ORF">HBH39_08005</name>
</gene>
<dbReference type="PANTHER" id="PTHR30462">
    <property type="entry name" value="INTERMEMBRANE TRANSPORT PROTEIN PQIB-RELATED"/>
    <property type="match status" value="1"/>
</dbReference>
<dbReference type="InterPro" id="IPR003399">
    <property type="entry name" value="Mce/MlaD"/>
</dbReference>
<organism evidence="9 10">
    <name type="scientific">Shewanella aestuarii</name>
    <dbReference type="NCBI Taxonomy" id="1028752"/>
    <lineage>
        <taxon>Bacteria</taxon>
        <taxon>Pseudomonadati</taxon>
        <taxon>Pseudomonadota</taxon>
        <taxon>Gammaproteobacteria</taxon>
        <taxon>Alteromonadales</taxon>
        <taxon>Shewanellaceae</taxon>
        <taxon>Shewanella</taxon>
    </lineage>
</organism>
<dbReference type="EMBL" id="CP050313">
    <property type="protein sequence ID" value="QIR14430.1"/>
    <property type="molecule type" value="Genomic_DNA"/>
</dbReference>
<keyword evidence="5 7" id="KW-1133">Transmembrane helix</keyword>
<accession>A0A6G9QIQ9</accession>
<dbReference type="PANTHER" id="PTHR30462:SF0">
    <property type="entry name" value="INTERMEMBRANE TRANSPORT PROTEIN YEBT"/>
    <property type="match status" value="1"/>
</dbReference>
<feature type="domain" description="Mce/MlaD" evidence="8">
    <location>
        <begin position="41"/>
        <end position="132"/>
    </location>
</feature>
<dbReference type="GO" id="GO:0005886">
    <property type="term" value="C:plasma membrane"/>
    <property type="evidence" value="ECO:0007669"/>
    <property type="project" value="UniProtKB-SubCell"/>
</dbReference>
<evidence type="ECO:0000256" key="1">
    <source>
        <dbReference type="ARBA" id="ARBA00004533"/>
    </source>
</evidence>
<comment type="subcellular location">
    <subcellularLocation>
        <location evidence="1">Cell inner membrane</location>
    </subcellularLocation>
</comment>
<evidence type="ECO:0000256" key="4">
    <source>
        <dbReference type="ARBA" id="ARBA00022692"/>
    </source>
</evidence>
<evidence type="ECO:0000256" key="6">
    <source>
        <dbReference type="ARBA" id="ARBA00023136"/>
    </source>
</evidence>
<sequence>MTQIESPKIVKKKLFSPIWLLPIVALILGAWLGLKSYKEAGIEISIHFPSAAGIDIGKTLVKYQGLTVGKVTDVSIDKDLDGVDVKVTMDYRADRFLNQETQFWLVKPKASITGVEGLETLFSGNYIAIQPGEGKSTTNFEAQREAPAITPGSQGIIIELNSAKLGSIDVGSTVFYRQIPVGSIVSYRLSGSKKVIISAFIQEQYAHLVHKDSRFWNVSGFKIDASLAGIKVNTESLASILAGGVAFDTGSKMEKAVNGDTFNLFADEESALGGFQFNLHLANAEDISENANIVYRGINVGHIQQISLTNDGVSLVANIDHQYKTLITADSRFWIAGADISLAGVKNLSRLVTGNVINLLPGTSEHPLPDSFELTTKEPDLLSKQKLTITLTTDTHTGMSLGADVRYKQLPIGKIVATQLSEDFSAVEYQAQIFPEFIPLITKGSYFIAEQAVKLDASLEGVTFETRDLSTLMQGAVTLVPSRTKSLTKQGDKFKLYDSMASAQKQFNDLQKLNFVLTSHDGAGLSAGSPVYYKKMAIGEITNVEWQPSQDNFALYVALDKQFSQLLKENTVFWRNDAVSVNASLAGIEVNMAPLVGVIKGSISLGFLEEALINKAEPTNALMASSQLYDTQHLALTQAKAITLTLPANAKISPKTAIRYQGHQVGEIQQVKLNQDLSSQLAKAYLYGEYATHFSKQDSEYFVVDAQISLSGIKDAETLITGAYIGVIPGEDDVLATQFTALQSAKYDANRPKDAINFTLIDKQLGSIKVGTPIFYRGIAIGQIDGYNLSNSGQRVLMFAHIRNEYKHLVNNSSQFWDASGIELEVGIFSGAHIETGSLETLLSGGVSVVTEEITSASNQITNGSEFKLQNRMKKEWQSWQPNQSDQSDQSGR</sequence>